<sequence length="122" mass="13582">MQFNDLDFADNPTLQLHTQQEMQENTISVAAGSAAVGLNIHKGKSKIRLSNTACNYRVTFDRDAMDGVKPLTYLGTIIGEHGESDADVGICKARATYLQMKNILNSRQLSTNTKIRIFHRNI</sequence>
<gene>
    <name evidence="2" type="ORF">SMRZ_LOCUS21676</name>
</gene>
<accession>A0A183N051</accession>
<organism evidence="2 3">
    <name type="scientific">Schistosoma margrebowiei</name>
    <dbReference type="NCBI Taxonomy" id="48269"/>
    <lineage>
        <taxon>Eukaryota</taxon>
        <taxon>Metazoa</taxon>
        <taxon>Spiralia</taxon>
        <taxon>Lophotrochozoa</taxon>
        <taxon>Platyhelminthes</taxon>
        <taxon>Trematoda</taxon>
        <taxon>Digenea</taxon>
        <taxon>Strigeidida</taxon>
        <taxon>Schistosomatoidea</taxon>
        <taxon>Schistosomatidae</taxon>
        <taxon>Schistosoma</taxon>
    </lineage>
</organism>
<evidence type="ECO:0000259" key="1">
    <source>
        <dbReference type="Pfam" id="PF20049"/>
    </source>
</evidence>
<dbReference type="Proteomes" id="UP000277204">
    <property type="component" value="Unassembled WGS sequence"/>
</dbReference>
<name>A0A183N051_9TREM</name>
<keyword evidence="3" id="KW-1185">Reference proteome</keyword>
<proteinExistence type="predicted"/>
<protein>
    <recommendedName>
        <fullName evidence="1">DUF6451 domain-containing protein</fullName>
    </recommendedName>
</protein>
<evidence type="ECO:0000313" key="2">
    <source>
        <dbReference type="EMBL" id="VDP40387.1"/>
    </source>
</evidence>
<dbReference type="EMBL" id="UZAI01018812">
    <property type="protein sequence ID" value="VDP40387.1"/>
    <property type="molecule type" value="Genomic_DNA"/>
</dbReference>
<evidence type="ECO:0000313" key="3">
    <source>
        <dbReference type="Proteomes" id="UP000277204"/>
    </source>
</evidence>
<feature type="domain" description="DUF6451" evidence="1">
    <location>
        <begin position="97"/>
        <end position="122"/>
    </location>
</feature>
<dbReference type="Pfam" id="PF20049">
    <property type="entry name" value="DUF6451"/>
    <property type="match status" value="1"/>
</dbReference>
<reference evidence="2 3" key="1">
    <citation type="submission" date="2018-11" db="EMBL/GenBank/DDBJ databases">
        <authorList>
            <consortium name="Pathogen Informatics"/>
        </authorList>
    </citation>
    <scope>NUCLEOTIDE SEQUENCE [LARGE SCALE GENOMIC DNA]</scope>
    <source>
        <strain evidence="2 3">Zambia</strain>
    </source>
</reference>
<dbReference type="InterPro" id="IPR045609">
    <property type="entry name" value="DUF6451"/>
</dbReference>
<dbReference type="AlphaFoldDB" id="A0A183N051"/>